<feature type="domain" description="AMP-dependent synthetase/ligase" evidence="1">
    <location>
        <begin position="26"/>
        <end position="373"/>
    </location>
</feature>
<dbReference type="InterPro" id="IPR045851">
    <property type="entry name" value="AMP-bd_C_sf"/>
</dbReference>
<dbReference type="SUPFAM" id="SSF56801">
    <property type="entry name" value="Acetyl-CoA synthetase-like"/>
    <property type="match status" value="1"/>
</dbReference>
<dbReference type="AlphaFoldDB" id="A0A941JT15"/>
<accession>A0A941JT15</accession>
<dbReference type="GO" id="GO:0043041">
    <property type="term" value="P:amino acid activation for nonribosomal peptide biosynthetic process"/>
    <property type="evidence" value="ECO:0007669"/>
    <property type="project" value="TreeGrafter"/>
</dbReference>
<evidence type="ECO:0000313" key="4">
    <source>
        <dbReference type="Proteomes" id="UP000767446"/>
    </source>
</evidence>
<dbReference type="InterPro" id="IPR000873">
    <property type="entry name" value="AMP-dep_synth/lig_dom"/>
</dbReference>
<dbReference type="Proteomes" id="UP000767446">
    <property type="component" value="Unassembled WGS sequence"/>
</dbReference>
<proteinExistence type="predicted"/>
<dbReference type="EMBL" id="JADQBC010000129">
    <property type="protein sequence ID" value="MBR8829376.1"/>
    <property type="molecule type" value="Genomic_DNA"/>
</dbReference>
<evidence type="ECO:0000259" key="1">
    <source>
        <dbReference type="Pfam" id="PF00501"/>
    </source>
</evidence>
<gene>
    <name evidence="3" type="ORF">DSM107014_16005</name>
</gene>
<evidence type="ECO:0000259" key="2">
    <source>
        <dbReference type="Pfam" id="PF13193"/>
    </source>
</evidence>
<dbReference type="GO" id="GO:0031177">
    <property type="term" value="F:phosphopantetheine binding"/>
    <property type="evidence" value="ECO:0007669"/>
    <property type="project" value="TreeGrafter"/>
</dbReference>
<dbReference type="InterPro" id="IPR025110">
    <property type="entry name" value="AMP-bd_C"/>
</dbReference>
<dbReference type="Gene3D" id="3.30.300.30">
    <property type="match status" value="1"/>
</dbReference>
<dbReference type="PRINTS" id="PR00154">
    <property type="entry name" value="AMPBINDING"/>
</dbReference>
<comment type="caution">
    <text evidence="3">The sequence shown here is derived from an EMBL/GenBank/DDBJ whole genome shotgun (WGS) entry which is preliminary data.</text>
</comment>
<dbReference type="InterPro" id="IPR042099">
    <property type="entry name" value="ANL_N_sf"/>
</dbReference>
<dbReference type="PANTHER" id="PTHR45527">
    <property type="entry name" value="NONRIBOSOMAL PEPTIDE SYNTHETASE"/>
    <property type="match status" value="1"/>
</dbReference>
<dbReference type="Gene3D" id="3.40.50.12780">
    <property type="entry name" value="N-terminal domain of ligase-like"/>
    <property type="match status" value="1"/>
</dbReference>
<feature type="domain" description="AMP-binding enzyme C-terminal" evidence="2">
    <location>
        <begin position="432"/>
        <end position="501"/>
    </location>
</feature>
<dbReference type="PANTHER" id="PTHR45527:SF1">
    <property type="entry name" value="FATTY ACID SYNTHASE"/>
    <property type="match status" value="1"/>
</dbReference>
<name>A0A941JT15_9CHRO</name>
<organism evidence="3 4">
    <name type="scientific">Gomphosphaeria aponina SAG 52.96 = DSM 107014</name>
    <dbReference type="NCBI Taxonomy" id="1521640"/>
    <lineage>
        <taxon>Bacteria</taxon>
        <taxon>Bacillati</taxon>
        <taxon>Cyanobacteriota</taxon>
        <taxon>Cyanophyceae</taxon>
        <taxon>Oscillatoriophycideae</taxon>
        <taxon>Chroococcales</taxon>
        <taxon>Gomphosphaeriaceae</taxon>
        <taxon>Gomphosphaeria</taxon>
    </lineage>
</organism>
<dbReference type="Pfam" id="PF13193">
    <property type="entry name" value="AMP-binding_C"/>
    <property type="match status" value="1"/>
</dbReference>
<dbReference type="GO" id="GO:0005737">
    <property type="term" value="C:cytoplasm"/>
    <property type="evidence" value="ECO:0007669"/>
    <property type="project" value="TreeGrafter"/>
</dbReference>
<sequence>MNHKAAETYPPNPQPVLLHQYLLQYAKTTPAAIAIAPANWTYKDLATHSDNYAEILNNCGVACGDRIVLELDPSPEAIALIIACSSLGLVFVPLSPQTPKPRVEQILATTEARLHIRTQVGHFWPEIPQGILQKVTLQINRPLPPHSRSPKHPVLETDLAYIIFTSGTTGQPKGIMMTHRAMLAFFRALVNYCQLEPAARIGTIAPLQFDFSLLDMGLALGRGATLVQVPRNFLKPKQLVEYLDKNQVTQMNSVPSLWCQLLLPHAAEAIGNLQHLKTIFFAGETFSIPHLLHLQSLLPHLRIINCFGQSESIACSFTDVPNPLPPETKNLSIGFAHPGAQMLLLDSQQQEIQEPGKIGEIYLRGATLFSGYWRNLEATKSVLIPNPLRPFSQEKVFRTGDLAYQGSGGELYFVGRRDLQVKIRGNRVELEEIEHRLMAHRAVTAAAVITHNDTLLIAYIVSDPQPTAQELRLFCGETLPNYMIPAEIHYLEALPTTINGKIDRKALHLHR</sequence>
<protein>
    <submittedName>
        <fullName evidence="3">AMP-binding protein</fullName>
    </submittedName>
</protein>
<reference evidence="3" key="1">
    <citation type="submission" date="2021-02" db="EMBL/GenBank/DDBJ databases">
        <title>Metagenome analyses of Stigonema ocellatum DSM 106950, Chlorogloea purpurea SAG 13.99 and Gomphosphaeria aponina DSM 107014.</title>
        <authorList>
            <person name="Marter P."/>
            <person name="Huang S."/>
        </authorList>
    </citation>
    <scope>NUCLEOTIDE SEQUENCE</scope>
    <source>
        <strain evidence="3">JP213</strain>
    </source>
</reference>
<dbReference type="Pfam" id="PF00501">
    <property type="entry name" value="AMP-binding"/>
    <property type="match status" value="1"/>
</dbReference>
<dbReference type="PROSITE" id="PS00455">
    <property type="entry name" value="AMP_BINDING"/>
    <property type="match status" value="1"/>
</dbReference>
<evidence type="ECO:0000313" key="3">
    <source>
        <dbReference type="EMBL" id="MBR8829376.1"/>
    </source>
</evidence>
<dbReference type="InterPro" id="IPR020845">
    <property type="entry name" value="AMP-binding_CS"/>
</dbReference>
<dbReference type="GO" id="GO:0044550">
    <property type="term" value="P:secondary metabolite biosynthetic process"/>
    <property type="evidence" value="ECO:0007669"/>
    <property type="project" value="TreeGrafter"/>
</dbReference>
<dbReference type="InterPro" id="IPR020459">
    <property type="entry name" value="AMP-binding"/>
</dbReference>